<reference evidence="1" key="1">
    <citation type="submission" date="2022-03" db="EMBL/GenBank/DDBJ databases">
        <authorList>
            <person name="Sayadi A."/>
        </authorList>
    </citation>
    <scope>NUCLEOTIDE SEQUENCE</scope>
</reference>
<proteinExistence type="predicted"/>
<evidence type="ECO:0000313" key="1">
    <source>
        <dbReference type="EMBL" id="CAH1953657.1"/>
    </source>
</evidence>
<dbReference type="Proteomes" id="UP001152888">
    <property type="component" value="Unassembled WGS sequence"/>
</dbReference>
<gene>
    <name evidence="1" type="ORF">ACAOBT_LOCUS159</name>
</gene>
<accession>A0A9P0NS55</accession>
<dbReference type="EMBL" id="CAKOFQ010006651">
    <property type="protein sequence ID" value="CAH1953657.1"/>
    <property type="molecule type" value="Genomic_DNA"/>
</dbReference>
<dbReference type="AlphaFoldDB" id="A0A9P0NS55"/>
<keyword evidence="2" id="KW-1185">Reference proteome</keyword>
<protein>
    <submittedName>
        <fullName evidence="1">Uncharacterized protein</fullName>
    </submittedName>
</protein>
<evidence type="ECO:0000313" key="2">
    <source>
        <dbReference type="Proteomes" id="UP001152888"/>
    </source>
</evidence>
<name>A0A9P0NS55_ACAOB</name>
<sequence length="46" mass="5523">MYFVTTRPWCNRTYVTLTLLHKYCKLTHLDLFFQKMVCYVNSTNAG</sequence>
<organism evidence="1 2">
    <name type="scientific">Acanthoscelides obtectus</name>
    <name type="common">Bean weevil</name>
    <name type="synonym">Bruchus obtectus</name>
    <dbReference type="NCBI Taxonomy" id="200917"/>
    <lineage>
        <taxon>Eukaryota</taxon>
        <taxon>Metazoa</taxon>
        <taxon>Ecdysozoa</taxon>
        <taxon>Arthropoda</taxon>
        <taxon>Hexapoda</taxon>
        <taxon>Insecta</taxon>
        <taxon>Pterygota</taxon>
        <taxon>Neoptera</taxon>
        <taxon>Endopterygota</taxon>
        <taxon>Coleoptera</taxon>
        <taxon>Polyphaga</taxon>
        <taxon>Cucujiformia</taxon>
        <taxon>Chrysomeloidea</taxon>
        <taxon>Chrysomelidae</taxon>
        <taxon>Bruchinae</taxon>
        <taxon>Bruchini</taxon>
        <taxon>Acanthoscelides</taxon>
    </lineage>
</organism>
<comment type="caution">
    <text evidence="1">The sequence shown here is derived from an EMBL/GenBank/DDBJ whole genome shotgun (WGS) entry which is preliminary data.</text>
</comment>